<name>A0A446CDT2_9BURK</name>
<dbReference type="Proteomes" id="UP000289184">
    <property type="component" value="Unassembled WGS sequence"/>
</dbReference>
<evidence type="ECO:0000313" key="3">
    <source>
        <dbReference type="Proteomes" id="UP000289184"/>
    </source>
</evidence>
<evidence type="ECO:0000259" key="1">
    <source>
        <dbReference type="PROSITE" id="PS50987"/>
    </source>
</evidence>
<dbReference type="NCBIfam" id="NF033788">
    <property type="entry name" value="HTH_metalloreg"/>
    <property type="match status" value="1"/>
</dbReference>
<dbReference type="AlphaFoldDB" id="A0A446CDT2"/>
<keyword evidence="3" id="KW-1185">Reference proteome</keyword>
<dbReference type="InterPro" id="IPR001845">
    <property type="entry name" value="HTH_ArsR_DNA-bd_dom"/>
</dbReference>
<feature type="domain" description="HTH arsR-type" evidence="1">
    <location>
        <begin position="1"/>
        <end position="94"/>
    </location>
</feature>
<dbReference type="CDD" id="cd00090">
    <property type="entry name" value="HTH_ARSR"/>
    <property type="match status" value="1"/>
</dbReference>
<dbReference type="Gene3D" id="1.10.10.10">
    <property type="entry name" value="Winged helix-like DNA-binding domain superfamily/Winged helix DNA-binding domain"/>
    <property type="match status" value="1"/>
</dbReference>
<dbReference type="InterPro" id="IPR011991">
    <property type="entry name" value="ArsR-like_HTH"/>
</dbReference>
<dbReference type="RefSeq" id="WP_129527528.1">
    <property type="nucleotide sequence ID" value="NZ_UFQB01000008.1"/>
</dbReference>
<dbReference type="PROSITE" id="PS50987">
    <property type="entry name" value="HTH_ARSR_2"/>
    <property type="match status" value="1"/>
</dbReference>
<dbReference type="OrthoDB" id="9791888at2"/>
<reference evidence="2 3" key="1">
    <citation type="submission" date="2018-07" db="EMBL/GenBank/DDBJ databases">
        <authorList>
            <person name="Peeters C."/>
        </authorList>
    </citation>
    <scope>NUCLEOTIDE SEQUENCE [LARGE SCALE GENOMIC DNA]</scope>
    <source>
        <strain evidence="2 3">LMG 3411</strain>
    </source>
</reference>
<evidence type="ECO:0000313" key="2">
    <source>
        <dbReference type="EMBL" id="SSW66030.1"/>
    </source>
</evidence>
<proteinExistence type="predicted"/>
<dbReference type="SUPFAM" id="SSF46785">
    <property type="entry name" value="Winged helix' DNA-binding domain"/>
    <property type="match status" value="1"/>
</dbReference>
<dbReference type="InterPro" id="IPR036390">
    <property type="entry name" value="WH_DNA-bd_sf"/>
</dbReference>
<dbReference type="PANTHER" id="PTHR38600:SF1">
    <property type="entry name" value="TRANSCRIPTIONAL REGULATORY PROTEIN"/>
    <property type="match status" value="1"/>
</dbReference>
<dbReference type="GO" id="GO:0003700">
    <property type="term" value="F:DNA-binding transcription factor activity"/>
    <property type="evidence" value="ECO:0007669"/>
    <property type="project" value="InterPro"/>
</dbReference>
<organism evidence="2 3">
    <name type="scientific">Achromobacter agilis</name>
    <dbReference type="NCBI Taxonomy" id="1353888"/>
    <lineage>
        <taxon>Bacteria</taxon>
        <taxon>Pseudomonadati</taxon>
        <taxon>Pseudomonadota</taxon>
        <taxon>Betaproteobacteria</taxon>
        <taxon>Burkholderiales</taxon>
        <taxon>Alcaligenaceae</taxon>
        <taxon>Achromobacter</taxon>
    </lineage>
</organism>
<dbReference type="PANTHER" id="PTHR38600">
    <property type="entry name" value="TRANSCRIPTIONAL REGULATORY PROTEIN"/>
    <property type="match status" value="1"/>
</dbReference>
<accession>A0A446CDT2</accession>
<sequence length="114" mass="12833">METSQRPLDLLFTALADPNRRAMVEQLSRGPATVKQLAEPAGLRLPSAVKHLQLLEHGGIVMSEKAGRSRTYRMRPGAFRQIDDWVRQREAAMEAAFDRLVLAMHDIPPEDDTL</sequence>
<dbReference type="SMART" id="SM00418">
    <property type="entry name" value="HTH_ARSR"/>
    <property type="match status" value="1"/>
</dbReference>
<protein>
    <submittedName>
        <fullName evidence="2">HTH-type transcriptional regulator</fullName>
    </submittedName>
</protein>
<gene>
    <name evidence="2" type="ORF">AGI3411_02315</name>
</gene>
<dbReference type="Pfam" id="PF12840">
    <property type="entry name" value="HTH_20"/>
    <property type="match status" value="1"/>
</dbReference>
<dbReference type="EMBL" id="UFQB01000008">
    <property type="protein sequence ID" value="SSW66030.1"/>
    <property type="molecule type" value="Genomic_DNA"/>
</dbReference>
<dbReference type="PRINTS" id="PR00778">
    <property type="entry name" value="HTHARSR"/>
</dbReference>
<dbReference type="InterPro" id="IPR036388">
    <property type="entry name" value="WH-like_DNA-bd_sf"/>
</dbReference>